<sequence length="166" mass="19157">MRTVKALGFIAYICFISECLQIQLELGEESSIAVGWQKKDEKTSASGDIKLKIINGKEGVDNEIEHHLVILDMVEPWRTWEEMKRELKREPQKRLTKGPTGLCLPEHVEHLCPEDVVNFFDANTRPTLRHSEVVHKLPSISLNTQIQHPNPRPHFHKPIKNPLFKI</sequence>
<gene>
    <name evidence="2" type="ORF">QJS10_CPB11g00356</name>
</gene>
<dbReference type="AlphaFoldDB" id="A0AAV9DUY5"/>
<feature type="signal peptide" evidence="1">
    <location>
        <begin position="1"/>
        <end position="21"/>
    </location>
</feature>
<accession>A0AAV9DUY5</accession>
<comment type="caution">
    <text evidence="2">The sequence shown here is derived from an EMBL/GenBank/DDBJ whole genome shotgun (WGS) entry which is preliminary data.</text>
</comment>
<name>A0AAV9DUY5_ACOCL</name>
<evidence type="ECO:0000256" key="1">
    <source>
        <dbReference type="SAM" id="SignalP"/>
    </source>
</evidence>
<organism evidence="2 3">
    <name type="scientific">Acorus calamus</name>
    <name type="common">Sweet flag</name>
    <dbReference type="NCBI Taxonomy" id="4465"/>
    <lineage>
        <taxon>Eukaryota</taxon>
        <taxon>Viridiplantae</taxon>
        <taxon>Streptophyta</taxon>
        <taxon>Embryophyta</taxon>
        <taxon>Tracheophyta</taxon>
        <taxon>Spermatophyta</taxon>
        <taxon>Magnoliopsida</taxon>
        <taxon>Liliopsida</taxon>
        <taxon>Acoraceae</taxon>
        <taxon>Acorus</taxon>
    </lineage>
</organism>
<dbReference type="EMBL" id="JAUJYO010000011">
    <property type="protein sequence ID" value="KAK1305068.1"/>
    <property type="molecule type" value="Genomic_DNA"/>
</dbReference>
<evidence type="ECO:0000313" key="3">
    <source>
        <dbReference type="Proteomes" id="UP001180020"/>
    </source>
</evidence>
<reference evidence="2" key="1">
    <citation type="journal article" date="2023" name="Nat. Commun.">
        <title>Diploid and tetraploid genomes of Acorus and the evolution of monocots.</title>
        <authorList>
            <person name="Ma L."/>
            <person name="Liu K.W."/>
            <person name="Li Z."/>
            <person name="Hsiao Y.Y."/>
            <person name="Qi Y."/>
            <person name="Fu T."/>
            <person name="Tang G.D."/>
            <person name="Zhang D."/>
            <person name="Sun W.H."/>
            <person name="Liu D.K."/>
            <person name="Li Y."/>
            <person name="Chen G.Z."/>
            <person name="Liu X.D."/>
            <person name="Liao X.Y."/>
            <person name="Jiang Y.T."/>
            <person name="Yu X."/>
            <person name="Hao Y."/>
            <person name="Huang J."/>
            <person name="Zhao X.W."/>
            <person name="Ke S."/>
            <person name="Chen Y.Y."/>
            <person name="Wu W.L."/>
            <person name="Hsu J.L."/>
            <person name="Lin Y.F."/>
            <person name="Huang M.D."/>
            <person name="Li C.Y."/>
            <person name="Huang L."/>
            <person name="Wang Z.W."/>
            <person name="Zhao X."/>
            <person name="Zhong W.Y."/>
            <person name="Peng D.H."/>
            <person name="Ahmad S."/>
            <person name="Lan S."/>
            <person name="Zhang J.S."/>
            <person name="Tsai W.C."/>
            <person name="Van de Peer Y."/>
            <person name="Liu Z.J."/>
        </authorList>
    </citation>
    <scope>NUCLEOTIDE SEQUENCE</scope>
    <source>
        <strain evidence="2">CP</strain>
    </source>
</reference>
<proteinExistence type="predicted"/>
<keyword evidence="3" id="KW-1185">Reference proteome</keyword>
<keyword evidence="1" id="KW-0732">Signal</keyword>
<protein>
    <submittedName>
        <fullName evidence="2">Uncharacterized protein</fullName>
    </submittedName>
</protein>
<feature type="chain" id="PRO_5043384380" evidence="1">
    <location>
        <begin position="22"/>
        <end position="166"/>
    </location>
</feature>
<reference evidence="2" key="2">
    <citation type="submission" date="2023-06" db="EMBL/GenBank/DDBJ databases">
        <authorList>
            <person name="Ma L."/>
            <person name="Liu K.-W."/>
            <person name="Li Z."/>
            <person name="Hsiao Y.-Y."/>
            <person name="Qi Y."/>
            <person name="Fu T."/>
            <person name="Tang G."/>
            <person name="Zhang D."/>
            <person name="Sun W.-H."/>
            <person name="Liu D.-K."/>
            <person name="Li Y."/>
            <person name="Chen G.-Z."/>
            <person name="Liu X.-D."/>
            <person name="Liao X.-Y."/>
            <person name="Jiang Y.-T."/>
            <person name="Yu X."/>
            <person name="Hao Y."/>
            <person name="Huang J."/>
            <person name="Zhao X.-W."/>
            <person name="Ke S."/>
            <person name="Chen Y.-Y."/>
            <person name="Wu W.-L."/>
            <person name="Hsu J.-L."/>
            <person name="Lin Y.-F."/>
            <person name="Huang M.-D."/>
            <person name="Li C.-Y."/>
            <person name="Huang L."/>
            <person name="Wang Z.-W."/>
            <person name="Zhao X."/>
            <person name="Zhong W.-Y."/>
            <person name="Peng D.-H."/>
            <person name="Ahmad S."/>
            <person name="Lan S."/>
            <person name="Zhang J.-S."/>
            <person name="Tsai W.-C."/>
            <person name="Van De Peer Y."/>
            <person name="Liu Z.-J."/>
        </authorList>
    </citation>
    <scope>NUCLEOTIDE SEQUENCE</scope>
    <source>
        <strain evidence="2">CP</strain>
        <tissue evidence="2">Leaves</tissue>
    </source>
</reference>
<evidence type="ECO:0000313" key="2">
    <source>
        <dbReference type="EMBL" id="KAK1305068.1"/>
    </source>
</evidence>
<dbReference type="Proteomes" id="UP001180020">
    <property type="component" value="Unassembled WGS sequence"/>
</dbReference>